<evidence type="ECO:0000313" key="14">
    <source>
        <dbReference type="EnsemblPlants" id="PNT69450"/>
    </source>
</evidence>
<evidence type="ECO:0000259" key="12">
    <source>
        <dbReference type="PROSITE" id="PS50089"/>
    </source>
</evidence>
<reference evidence="13 14" key="1">
    <citation type="journal article" date="2010" name="Nature">
        <title>Genome sequencing and analysis of the model grass Brachypodium distachyon.</title>
        <authorList>
            <consortium name="International Brachypodium Initiative"/>
        </authorList>
    </citation>
    <scope>NUCLEOTIDE SEQUENCE [LARGE SCALE GENOMIC DNA]</scope>
    <source>
        <strain evidence="13 14">Bd21</strain>
    </source>
</reference>
<dbReference type="InterPro" id="IPR044600">
    <property type="entry name" value="ATL1/ATL16-like"/>
</dbReference>
<dbReference type="PANTHER" id="PTHR46913:SF20">
    <property type="entry name" value="RING-TYPE E3 UBIQUITIN TRANSFERASE"/>
    <property type="match status" value="1"/>
</dbReference>
<dbReference type="InParanoid" id="A0A2K2D593"/>
<feature type="transmembrane region" description="Helical" evidence="11">
    <location>
        <begin position="44"/>
        <end position="67"/>
    </location>
</feature>
<dbReference type="UniPathway" id="UPA00143"/>
<evidence type="ECO:0000256" key="9">
    <source>
        <dbReference type="PROSITE-ProRule" id="PRU00175"/>
    </source>
</evidence>
<dbReference type="PANTHER" id="PTHR46913">
    <property type="entry name" value="RING-H2 FINGER PROTEIN ATL16"/>
    <property type="match status" value="1"/>
</dbReference>
<dbReference type="Proteomes" id="UP000008810">
    <property type="component" value="Chromosome 3"/>
</dbReference>
<evidence type="ECO:0000256" key="2">
    <source>
        <dbReference type="ARBA" id="ARBA00004906"/>
    </source>
</evidence>
<proteinExistence type="predicted"/>
<evidence type="ECO:0000256" key="5">
    <source>
        <dbReference type="ARBA" id="ARBA00022723"/>
    </source>
</evidence>
<evidence type="ECO:0000256" key="4">
    <source>
        <dbReference type="ARBA" id="ARBA00022679"/>
    </source>
</evidence>
<keyword evidence="15" id="KW-1185">Reference proteome</keyword>
<protein>
    <recommendedName>
        <fullName evidence="3">RING-type E3 ubiquitin transferase</fullName>
        <ecNumber evidence="3">2.3.2.27</ecNumber>
    </recommendedName>
</protein>
<dbReference type="AlphaFoldDB" id="A0A2K2D593"/>
<dbReference type="EMBL" id="CM000882">
    <property type="protein sequence ID" value="PNT69450.1"/>
    <property type="molecule type" value="Genomic_DNA"/>
</dbReference>
<dbReference type="ExpressionAtlas" id="A0A2K2D593">
    <property type="expression patterns" value="baseline"/>
</dbReference>
<evidence type="ECO:0000256" key="1">
    <source>
        <dbReference type="ARBA" id="ARBA00000900"/>
    </source>
</evidence>
<sequence>MDAGGRGRDSVFPSPLTPYSSSLASSSLPSVSSRHASSMVTTSLPILVLTVLGILTTSALLLTYYVFVIRCCLTFHATSDSDSGSSSGGLISISISRRRRSRGSDNGHLPVVVAPPPCGLREQVIQALPVFRYNKATKSNDASECAVCLGEFMEEETVRLLPNCLHVFHVDCIDTWLQGNANCPLCRAAIANQLPSVGVDRLQRPEEVVIQMQLMAEVKNSGASGPQHTKAETRQTKGKTWSATGK</sequence>
<keyword evidence="7" id="KW-0833">Ubl conjugation pathway</keyword>
<feature type="region of interest" description="Disordered" evidence="10">
    <location>
        <begin position="219"/>
        <end position="246"/>
    </location>
</feature>
<dbReference type="GO" id="GO:0008270">
    <property type="term" value="F:zinc ion binding"/>
    <property type="evidence" value="ECO:0007669"/>
    <property type="project" value="UniProtKB-KW"/>
</dbReference>
<keyword evidence="5" id="KW-0479">Metal-binding</keyword>
<feature type="domain" description="RING-type" evidence="12">
    <location>
        <begin position="145"/>
        <end position="187"/>
    </location>
</feature>
<evidence type="ECO:0000313" key="13">
    <source>
        <dbReference type="EMBL" id="PNT69450.1"/>
    </source>
</evidence>
<keyword evidence="4" id="KW-0808">Transferase</keyword>
<dbReference type="EnsemblPlants" id="PNT69450">
    <property type="protein sequence ID" value="PNT69450"/>
    <property type="gene ID" value="BRADI_3g55650v3"/>
</dbReference>
<accession>A0A2K2D593</accession>
<keyword evidence="11" id="KW-0812">Transmembrane</keyword>
<dbReference type="Gene3D" id="3.30.40.10">
    <property type="entry name" value="Zinc/RING finger domain, C3HC4 (zinc finger)"/>
    <property type="match status" value="1"/>
</dbReference>
<evidence type="ECO:0000313" key="15">
    <source>
        <dbReference type="Proteomes" id="UP000008810"/>
    </source>
</evidence>
<dbReference type="GO" id="GO:0061630">
    <property type="term" value="F:ubiquitin protein ligase activity"/>
    <property type="evidence" value="ECO:0007669"/>
    <property type="project" value="UniProtKB-EC"/>
</dbReference>
<dbReference type="InterPro" id="IPR013083">
    <property type="entry name" value="Znf_RING/FYVE/PHD"/>
</dbReference>
<dbReference type="Gramene" id="PNT69450">
    <property type="protein sequence ID" value="PNT69450"/>
    <property type="gene ID" value="BRADI_3g55650v3"/>
</dbReference>
<dbReference type="SMART" id="SM00184">
    <property type="entry name" value="RING"/>
    <property type="match status" value="1"/>
</dbReference>
<dbReference type="OrthoDB" id="8062037at2759"/>
<evidence type="ECO:0000256" key="6">
    <source>
        <dbReference type="ARBA" id="ARBA00022771"/>
    </source>
</evidence>
<gene>
    <name evidence="13" type="ORF">BRADI_3g55650v3</name>
</gene>
<dbReference type="EC" id="2.3.2.27" evidence="3"/>
<comment type="catalytic activity">
    <reaction evidence="1">
        <text>S-ubiquitinyl-[E2 ubiquitin-conjugating enzyme]-L-cysteine + [acceptor protein]-L-lysine = [E2 ubiquitin-conjugating enzyme]-L-cysteine + N(6)-ubiquitinyl-[acceptor protein]-L-lysine.</text>
        <dbReference type="EC" id="2.3.2.27"/>
    </reaction>
</comment>
<dbReference type="InterPro" id="IPR001841">
    <property type="entry name" value="Znf_RING"/>
</dbReference>
<evidence type="ECO:0000256" key="8">
    <source>
        <dbReference type="ARBA" id="ARBA00022833"/>
    </source>
</evidence>
<dbReference type="GO" id="GO:0016567">
    <property type="term" value="P:protein ubiquitination"/>
    <property type="evidence" value="ECO:0000318"/>
    <property type="project" value="GO_Central"/>
</dbReference>
<dbReference type="CDD" id="cd16461">
    <property type="entry name" value="RING-H2_EL5-like"/>
    <property type="match status" value="1"/>
</dbReference>
<reference evidence="14" key="3">
    <citation type="submission" date="2018-08" db="UniProtKB">
        <authorList>
            <consortium name="EnsemblPlants"/>
        </authorList>
    </citation>
    <scope>IDENTIFICATION</scope>
    <source>
        <strain evidence="14">cv. Bd21</strain>
    </source>
</reference>
<evidence type="ECO:0000256" key="3">
    <source>
        <dbReference type="ARBA" id="ARBA00012483"/>
    </source>
</evidence>
<evidence type="ECO:0000256" key="11">
    <source>
        <dbReference type="SAM" id="Phobius"/>
    </source>
</evidence>
<name>A0A2K2D593_BRADI</name>
<evidence type="ECO:0000256" key="10">
    <source>
        <dbReference type="SAM" id="MobiDB-lite"/>
    </source>
</evidence>
<keyword evidence="8" id="KW-0862">Zinc</keyword>
<feature type="non-terminal residue" evidence="13">
    <location>
        <position position="246"/>
    </location>
</feature>
<dbReference type="PROSITE" id="PS50089">
    <property type="entry name" value="ZF_RING_2"/>
    <property type="match status" value="1"/>
</dbReference>
<evidence type="ECO:0000256" key="7">
    <source>
        <dbReference type="ARBA" id="ARBA00022786"/>
    </source>
</evidence>
<reference evidence="13" key="2">
    <citation type="submission" date="2017-06" db="EMBL/GenBank/DDBJ databases">
        <title>WGS assembly of Brachypodium distachyon.</title>
        <authorList>
            <consortium name="The International Brachypodium Initiative"/>
            <person name="Lucas S."/>
            <person name="Harmon-Smith M."/>
            <person name="Lail K."/>
            <person name="Tice H."/>
            <person name="Grimwood J."/>
            <person name="Bruce D."/>
            <person name="Barry K."/>
            <person name="Shu S."/>
            <person name="Lindquist E."/>
            <person name="Wang M."/>
            <person name="Pitluck S."/>
            <person name="Vogel J.P."/>
            <person name="Garvin D.F."/>
            <person name="Mockler T.C."/>
            <person name="Schmutz J."/>
            <person name="Rokhsar D."/>
            <person name="Bevan M.W."/>
        </authorList>
    </citation>
    <scope>NUCLEOTIDE SEQUENCE</scope>
    <source>
        <strain evidence="13">Bd21</strain>
    </source>
</reference>
<dbReference type="Pfam" id="PF13639">
    <property type="entry name" value="zf-RING_2"/>
    <property type="match status" value="1"/>
</dbReference>
<comment type="pathway">
    <text evidence="2">Protein modification; protein ubiquitination.</text>
</comment>
<dbReference type="SUPFAM" id="SSF57850">
    <property type="entry name" value="RING/U-box"/>
    <property type="match status" value="1"/>
</dbReference>
<keyword evidence="11" id="KW-0472">Membrane</keyword>
<organism evidence="13">
    <name type="scientific">Brachypodium distachyon</name>
    <name type="common">Purple false brome</name>
    <name type="synonym">Trachynia distachya</name>
    <dbReference type="NCBI Taxonomy" id="15368"/>
    <lineage>
        <taxon>Eukaryota</taxon>
        <taxon>Viridiplantae</taxon>
        <taxon>Streptophyta</taxon>
        <taxon>Embryophyta</taxon>
        <taxon>Tracheophyta</taxon>
        <taxon>Spermatophyta</taxon>
        <taxon>Magnoliopsida</taxon>
        <taxon>Liliopsida</taxon>
        <taxon>Poales</taxon>
        <taxon>Poaceae</taxon>
        <taxon>BOP clade</taxon>
        <taxon>Pooideae</taxon>
        <taxon>Stipodae</taxon>
        <taxon>Brachypodieae</taxon>
        <taxon>Brachypodium</taxon>
    </lineage>
</organism>
<dbReference type="FunFam" id="3.30.40.10:FF:000456">
    <property type="entry name" value="RING-H2 finger protein ATL16"/>
    <property type="match status" value="1"/>
</dbReference>
<keyword evidence="6 9" id="KW-0863">Zinc-finger</keyword>
<keyword evidence="11" id="KW-1133">Transmembrane helix</keyword>